<feature type="domain" description="Glycoside hydrolase family 9" evidence="3">
    <location>
        <begin position="325"/>
        <end position="751"/>
    </location>
</feature>
<keyword evidence="5" id="KW-1185">Reference proteome</keyword>
<comment type="caution">
    <text evidence="4">The sequence shown here is derived from an EMBL/GenBank/DDBJ whole genome shotgun (WGS) entry which is preliminary data.</text>
</comment>
<keyword evidence="2" id="KW-0624">Polysaccharide degradation</keyword>
<proteinExistence type="predicted"/>
<dbReference type="SUPFAM" id="SSF48208">
    <property type="entry name" value="Six-hairpin glycosidases"/>
    <property type="match status" value="1"/>
</dbReference>
<dbReference type="RefSeq" id="WP_188888576.1">
    <property type="nucleotide sequence ID" value="NZ_BMHY01000003.1"/>
</dbReference>
<dbReference type="Gene3D" id="1.50.10.10">
    <property type="match status" value="1"/>
</dbReference>
<reference evidence="4 5" key="1">
    <citation type="journal article" date="2014" name="Int. J. Syst. Evol. Microbiol.">
        <title>Complete genome sequence of Corynebacterium casei LMG S-19264T (=DSM 44701T), isolated from a smear-ripened cheese.</title>
        <authorList>
            <consortium name="US DOE Joint Genome Institute (JGI-PGF)"/>
            <person name="Walter F."/>
            <person name="Albersmeier A."/>
            <person name="Kalinowski J."/>
            <person name="Ruckert C."/>
        </authorList>
    </citation>
    <scope>NUCLEOTIDE SEQUENCE [LARGE SCALE GENOMIC DNA]</scope>
    <source>
        <strain evidence="4 5">CGMCC 1.15286</strain>
    </source>
</reference>
<accession>A0A917H187</accession>
<dbReference type="InterPro" id="IPR014756">
    <property type="entry name" value="Ig_E-set"/>
</dbReference>
<evidence type="ECO:0000256" key="2">
    <source>
        <dbReference type="ARBA" id="ARBA00023326"/>
    </source>
</evidence>
<gene>
    <name evidence="4" type="ORF">GCM10010918_17510</name>
</gene>
<dbReference type="InterPro" id="IPR013783">
    <property type="entry name" value="Ig-like_fold"/>
</dbReference>
<dbReference type="InterPro" id="IPR012341">
    <property type="entry name" value="6hp_glycosidase-like_sf"/>
</dbReference>
<evidence type="ECO:0000259" key="3">
    <source>
        <dbReference type="Pfam" id="PF00759"/>
    </source>
</evidence>
<sequence length="815" mass="91596">MDKQLLEDIVRSGYIHRPLPLYERRSLEHKQQAEPVLEELALFGGESAGENSEWNHRGPGTLTFTKEQAVTLSSPTLMPHWPEGAPADGDYVNFGIASMVKSFDRANWETYNRITIEVYPDFPGVPNTYLFMKFKNEGAIAIPDIYHREGYHGVNLKNRQWNVIHLEIRELPRDAVTELEVGYYLNGKDRATGDRMELTLRAARLEKVAGHEISKGWTPKAGDIIYSHSGYNLSGAKTAFSAADANAAEAEGEGREEVRFHLKHAGSDEIAFTSAVGYIDTGLGRFATYDFSAFSESGLYWLQAGDLRTETFAIGSAAEVWQSSVWKSLNFIFCERCGYPVPGIHGSCHADIVAKHEGTVLSYNGGWHDAGDVSQQTVQTAEVAFALFEMAEKVEGLDGDLYLRLIEEGEWGLDFLLKTRFGDGYRATSAGITRWTDGRIGNMDDAAARVHNQAYENFYLAGIEAYIHKRIKTVNPALSERLLRFAEEDFEFAMAEFAKHGIDQKPIFWEHTYQTSESLYMATASWTASMLYRSTGDERYAVHAAKFISYVLESQELMGLSLDNGTMIAGFFYRNPDKKVVQHFNHQAREHLYLLALVAIRETQPGHEDAGRWQESIESYGDYLKKLAAYTAPYPMISSGIYHVDEHLDEKSFGYQHLLTDERAREDYSVQLGHGVKLNDSYYLRRFPAWFSFRGNNAILLSTGKAASLAGAYLGDAELIGIAEGQLQWIVGKNPFAQSLMHGEGYRYAQQYSVLGGEMTGEIPVGIQTWGNEDEPYWPQFNNATYKEVWTGNAGKWLSIVADLYAIDKKSEGSR</sequence>
<keyword evidence="1" id="KW-0119">Carbohydrate metabolism</keyword>
<dbReference type="InterPro" id="IPR008928">
    <property type="entry name" value="6-hairpin_glycosidase_sf"/>
</dbReference>
<dbReference type="InterPro" id="IPR001701">
    <property type="entry name" value="Glyco_hydro_9"/>
</dbReference>
<dbReference type="EMBL" id="BMHY01000003">
    <property type="protein sequence ID" value="GGG63981.1"/>
    <property type="molecule type" value="Genomic_DNA"/>
</dbReference>
<dbReference type="SUPFAM" id="SSF81296">
    <property type="entry name" value="E set domains"/>
    <property type="match status" value="1"/>
</dbReference>
<evidence type="ECO:0000256" key="1">
    <source>
        <dbReference type="ARBA" id="ARBA00023277"/>
    </source>
</evidence>
<dbReference type="Pfam" id="PF00759">
    <property type="entry name" value="Glyco_hydro_9"/>
    <property type="match status" value="1"/>
</dbReference>
<dbReference type="GO" id="GO:0004553">
    <property type="term" value="F:hydrolase activity, hydrolyzing O-glycosyl compounds"/>
    <property type="evidence" value="ECO:0007669"/>
    <property type="project" value="InterPro"/>
</dbReference>
<name>A0A917H187_9BACL</name>
<protein>
    <submittedName>
        <fullName evidence="4">Endoglucanase</fullName>
    </submittedName>
</protein>
<dbReference type="AlphaFoldDB" id="A0A917H187"/>
<dbReference type="Proteomes" id="UP000600247">
    <property type="component" value="Unassembled WGS sequence"/>
</dbReference>
<dbReference type="GO" id="GO:0000272">
    <property type="term" value="P:polysaccharide catabolic process"/>
    <property type="evidence" value="ECO:0007669"/>
    <property type="project" value="UniProtKB-KW"/>
</dbReference>
<evidence type="ECO:0000313" key="5">
    <source>
        <dbReference type="Proteomes" id="UP000600247"/>
    </source>
</evidence>
<organism evidence="4 5">
    <name type="scientific">Paenibacillus radicis</name>
    <name type="common">ex Gao et al. 2016</name>
    <dbReference type="NCBI Taxonomy" id="1737354"/>
    <lineage>
        <taxon>Bacteria</taxon>
        <taxon>Bacillati</taxon>
        <taxon>Bacillota</taxon>
        <taxon>Bacilli</taxon>
        <taxon>Bacillales</taxon>
        <taxon>Paenibacillaceae</taxon>
        <taxon>Paenibacillus</taxon>
    </lineage>
</organism>
<dbReference type="Gene3D" id="2.60.40.10">
    <property type="entry name" value="Immunoglobulins"/>
    <property type="match status" value="1"/>
</dbReference>
<evidence type="ECO:0000313" key="4">
    <source>
        <dbReference type="EMBL" id="GGG63981.1"/>
    </source>
</evidence>